<dbReference type="GeneID" id="103373353"/>
<feature type="domain" description="RRM" evidence="4">
    <location>
        <begin position="64"/>
        <end position="141"/>
    </location>
</feature>
<evidence type="ECO:0000256" key="3">
    <source>
        <dbReference type="SAM" id="MobiDB-lite"/>
    </source>
</evidence>
<evidence type="ECO:0000313" key="6">
    <source>
        <dbReference type="RefSeq" id="XP_008301447.1"/>
    </source>
</evidence>
<dbReference type="PROSITE" id="PS50102">
    <property type="entry name" value="RRM"/>
    <property type="match status" value="1"/>
</dbReference>
<dbReference type="GO" id="GO:0003723">
    <property type="term" value="F:RNA binding"/>
    <property type="evidence" value="ECO:0007669"/>
    <property type="project" value="UniProtKB-UniRule"/>
</dbReference>
<dbReference type="Proteomes" id="UP000694891">
    <property type="component" value="Unplaced"/>
</dbReference>
<dbReference type="PANTHER" id="PTHR48027">
    <property type="entry name" value="HETEROGENEOUS NUCLEAR RIBONUCLEOPROTEIN 87F-RELATED"/>
    <property type="match status" value="1"/>
</dbReference>
<accession>A0A9Y4U003</accession>
<dbReference type="SMART" id="SM00360">
    <property type="entry name" value="RRM"/>
    <property type="match status" value="1"/>
</dbReference>
<dbReference type="Gene3D" id="3.30.70.330">
    <property type="match status" value="1"/>
</dbReference>
<dbReference type="InterPro" id="IPR012677">
    <property type="entry name" value="Nucleotide-bd_a/b_plait_sf"/>
</dbReference>
<feature type="region of interest" description="Disordered" evidence="3">
    <location>
        <begin position="141"/>
        <end position="166"/>
    </location>
</feature>
<dbReference type="InterPro" id="IPR035979">
    <property type="entry name" value="RBD_domain_sf"/>
</dbReference>
<evidence type="ECO:0000313" key="5">
    <source>
        <dbReference type="Proteomes" id="UP000694891"/>
    </source>
</evidence>
<dbReference type="SUPFAM" id="SSF54928">
    <property type="entry name" value="RNA-binding domain, RBD"/>
    <property type="match status" value="1"/>
</dbReference>
<sequence>MKQLHCRLLCTLNWSARKAGWSHINMSVTTSDNMAVKKASKKRVFISLPKKYMADLAQTYELDHGLVVRDLNPYLNEGYIQAYFREWGTVTSCKIKKNPNSGKDKAVAFVRFSAEDEADRADWAGPHYIGGTEVTVKRFVSPKTDEDSEEEAVTVSAKPPPRRSMGLGYILEDAQWLEDDSNQ</sequence>
<dbReference type="InterPro" id="IPR052462">
    <property type="entry name" value="SLIRP/GR-RBP-like"/>
</dbReference>
<keyword evidence="5" id="KW-1185">Reference proteome</keyword>
<protein>
    <submittedName>
        <fullName evidence="6">MKI67 FHA domain-interacting nucleolar phosphoprotein</fullName>
    </submittedName>
</protein>
<evidence type="ECO:0000256" key="1">
    <source>
        <dbReference type="ARBA" id="ARBA00022884"/>
    </source>
</evidence>
<reference evidence="6" key="1">
    <citation type="submission" date="2025-08" db="UniProtKB">
        <authorList>
            <consortium name="RefSeq"/>
        </authorList>
    </citation>
    <scope>IDENTIFICATION</scope>
</reference>
<dbReference type="AlphaFoldDB" id="A0A9Y4U003"/>
<dbReference type="RefSeq" id="XP_008301447.1">
    <property type="nucleotide sequence ID" value="XM_008303225.1"/>
</dbReference>
<name>A0A9Y4U003_9TELE</name>
<gene>
    <name evidence="6" type="primary">LOC103373353</name>
</gene>
<dbReference type="Pfam" id="PF00076">
    <property type="entry name" value="RRM_1"/>
    <property type="match status" value="1"/>
</dbReference>
<proteinExistence type="predicted"/>
<dbReference type="InterPro" id="IPR000504">
    <property type="entry name" value="RRM_dom"/>
</dbReference>
<organism evidence="5 6">
    <name type="scientific">Stegastes partitus</name>
    <name type="common">bicolor damselfish</name>
    <dbReference type="NCBI Taxonomy" id="144197"/>
    <lineage>
        <taxon>Eukaryota</taxon>
        <taxon>Metazoa</taxon>
        <taxon>Chordata</taxon>
        <taxon>Craniata</taxon>
        <taxon>Vertebrata</taxon>
        <taxon>Euteleostomi</taxon>
        <taxon>Actinopterygii</taxon>
        <taxon>Neopterygii</taxon>
        <taxon>Teleostei</taxon>
        <taxon>Neoteleostei</taxon>
        <taxon>Acanthomorphata</taxon>
        <taxon>Ovalentaria</taxon>
        <taxon>Pomacentridae</taxon>
        <taxon>Stegastes</taxon>
    </lineage>
</organism>
<evidence type="ECO:0000259" key="4">
    <source>
        <dbReference type="PROSITE" id="PS50102"/>
    </source>
</evidence>
<keyword evidence="1 2" id="KW-0694">RNA-binding</keyword>
<evidence type="ECO:0000256" key="2">
    <source>
        <dbReference type="PROSITE-ProRule" id="PRU00176"/>
    </source>
</evidence>